<feature type="transmembrane region" description="Helical" evidence="1">
    <location>
        <begin position="36"/>
        <end position="54"/>
    </location>
</feature>
<dbReference type="EMBL" id="JARFPK010000030">
    <property type="protein sequence ID" value="MDF0591212.1"/>
    <property type="molecule type" value="Genomic_DNA"/>
</dbReference>
<evidence type="ECO:0000256" key="1">
    <source>
        <dbReference type="SAM" id="Phobius"/>
    </source>
</evidence>
<protein>
    <submittedName>
        <fullName evidence="3">DUF1616 domain-containing protein</fullName>
    </submittedName>
</protein>
<keyword evidence="1" id="KW-0472">Membrane</keyword>
<feature type="transmembrane region" description="Helical" evidence="1">
    <location>
        <begin position="66"/>
        <end position="87"/>
    </location>
</feature>
<gene>
    <name evidence="3" type="ORF">P0O15_08550</name>
</gene>
<evidence type="ECO:0000259" key="2">
    <source>
        <dbReference type="Pfam" id="PF07760"/>
    </source>
</evidence>
<reference evidence="3 4" key="1">
    <citation type="submission" date="2023-03" db="EMBL/GenBank/DDBJ databases">
        <title>WGS of Methanotrichaceae archaeon Mx.</title>
        <authorList>
            <person name="Sorokin D.Y."/>
            <person name="Merkel A.Y."/>
        </authorList>
    </citation>
    <scope>NUCLEOTIDE SEQUENCE [LARGE SCALE GENOMIC DNA]</scope>
    <source>
        <strain evidence="3 4">Mx</strain>
    </source>
</reference>
<keyword evidence="1" id="KW-0812">Transmembrane</keyword>
<dbReference type="Pfam" id="PF07760">
    <property type="entry name" value="DUF1616"/>
    <property type="match status" value="1"/>
</dbReference>
<keyword evidence="1" id="KW-1133">Transmembrane helix</keyword>
<accession>A0ABT5X955</accession>
<dbReference type="Proteomes" id="UP001220010">
    <property type="component" value="Unassembled WGS sequence"/>
</dbReference>
<feature type="domain" description="DUF1616" evidence="2">
    <location>
        <begin position="13"/>
        <end position="283"/>
    </location>
</feature>
<proteinExistence type="predicted"/>
<evidence type="ECO:0000313" key="3">
    <source>
        <dbReference type="EMBL" id="MDF0591212.1"/>
    </source>
</evidence>
<feature type="transmembrane region" description="Helical" evidence="1">
    <location>
        <begin position="150"/>
        <end position="171"/>
    </location>
</feature>
<sequence>MIRVPADLLIAAALVILTLILTLVESMTDLWVRVPVGLIMVLFLPGYALIAALFPRDDDLDGIERAALSFGLSIAVVPLIGLGLNYTPWGIRLAPVVVSLSIFTIALLAAAHVRRSMLPPEERFQVPFRRSLNSLKEEITTDQTSRVDKILTVVLVIAIISSISALVYVIVTPKEGEKFTEFYILGPGGMAYDYPTRVSAGERSTVIVGIGNHEYQLTNYTIHLEFNNATILEMEATLDHNETWEEPISYVLDDLGEGQKLQFLLYREGNFTAAYRDLHLWVDVSARDISARDLPEETLAQRFRLI</sequence>
<name>A0ABT5X955_9EURY</name>
<dbReference type="PIRSF" id="PIRSF018671">
    <property type="entry name" value="UCP018671"/>
    <property type="match status" value="1"/>
</dbReference>
<evidence type="ECO:0000313" key="4">
    <source>
        <dbReference type="Proteomes" id="UP001220010"/>
    </source>
</evidence>
<feature type="transmembrane region" description="Helical" evidence="1">
    <location>
        <begin position="93"/>
        <end position="113"/>
    </location>
</feature>
<comment type="caution">
    <text evidence="3">The sequence shown here is derived from an EMBL/GenBank/DDBJ whole genome shotgun (WGS) entry which is preliminary data.</text>
</comment>
<dbReference type="InterPro" id="IPR014495">
    <property type="entry name" value="UCP018671"/>
</dbReference>
<keyword evidence="4" id="KW-1185">Reference proteome</keyword>
<dbReference type="InterPro" id="IPR011674">
    <property type="entry name" value="DUF1616"/>
</dbReference>
<organism evidence="3 4">
    <name type="scientific">Candidatus Methanocrinis natronophilus</name>
    <dbReference type="NCBI Taxonomy" id="3033396"/>
    <lineage>
        <taxon>Archaea</taxon>
        <taxon>Methanobacteriati</taxon>
        <taxon>Methanobacteriota</taxon>
        <taxon>Stenosarchaea group</taxon>
        <taxon>Methanomicrobia</taxon>
        <taxon>Methanotrichales</taxon>
        <taxon>Methanotrichaceae</taxon>
        <taxon>Methanocrinis</taxon>
    </lineage>
</organism>